<organism evidence="3 4">
    <name type="scientific">Thermobacillus composti (strain DSM 18247 / JCM 13945 / KWC4)</name>
    <dbReference type="NCBI Taxonomy" id="717605"/>
    <lineage>
        <taxon>Bacteria</taxon>
        <taxon>Bacillati</taxon>
        <taxon>Bacillota</taxon>
        <taxon>Bacilli</taxon>
        <taxon>Bacillales</taxon>
        <taxon>Paenibacillaceae</taxon>
        <taxon>Thermobacillus</taxon>
    </lineage>
</organism>
<name>L0EAD6_THECK</name>
<evidence type="ECO:0000313" key="4">
    <source>
        <dbReference type="Proteomes" id="UP000010795"/>
    </source>
</evidence>
<feature type="domain" description="SsuA/THI5-like" evidence="2">
    <location>
        <begin position="92"/>
        <end position="277"/>
    </location>
</feature>
<feature type="chain" id="PRO_5038409073" evidence="1">
    <location>
        <begin position="32"/>
        <end position="343"/>
    </location>
</feature>
<gene>
    <name evidence="3" type="ordered locus">Theco_1063</name>
</gene>
<protein>
    <submittedName>
        <fullName evidence="3">ABC-type nitrate/sulfonate/bicarbonate transport system, periplasmic component</fullName>
    </submittedName>
</protein>
<keyword evidence="4" id="KW-1185">Reference proteome</keyword>
<dbReference type="InterPro" id="IPR015168">
    <property type="entry name" value="SsuA/THI5"/>
</dbReference>
<dbReference type="PANTHER" id="PTHR30024">
    <property type="entry name" value="ALIPHATIC SULFONATES-BINDING PROTEIN-RELATED"/>
    <property type="match status" value="1"/>
</dbReference>
<dbReference type="PROSITE" id="PS51257">
    <property type="entry name" value="PROKAR_LIPOPROTEIN"/>
    <property type="match status" value="1"/>
</dbReference>
<dbReference type="SUPFAM" id="SSF53850">
    <property type="entry name" value="Periplasmic binding protein-like II"/>
    <property type="match status" value="1"/>
</dbReference>
<keyword evidence="1" id="KW-0732">Signal</keyword>
<evidence type="ECO:0000259" key="2">
    <source>
        <dbReference type="Pfam" id="PF09084"/>
    </source>
</evidence>
<accession>L0EAD6</accession>
<dbReference type="Gene3D" id="3.40.190.10">
    <property type="entry name" value="Periplasmic binding protein-like II"/>
    <property type="match status" value="2"/>
</dbReference>
<dbReference type="Pfam" id="PF09084">
    <property type="entry name" value="NMT1"/>
    <property type="match status" value="1"/>
</dbReference>
<reference evidence="4" key="1">
    <citation type="submission" date="2012-01" db="EMBL/GenBank/DDBJ databases">
        <title>Complete sequence of chromosome of Thermobacillus composti KWC4.</title>
        <authorList>
            <person name="Lucas S."/>
            <person name="Han J."/>
            <person name="Lapidus A."/>
            <person name="Cheng J.-F."/>
            <person name="Goodwin L."/>
            <person name="Pitluck S."/>
            <person name="Peters L."/>
            <person name="Ovchinnikova G."/>
            <person name="Teshima H."/>
            <person name="Detter J.C."/>
            <person name="Han C."/>
            <person name="Tapia R."/>
            <person name="Land M."/>
            <person name="Hauser L."/>
            <person name="Kyrpides N."/>
            <person name="Ivanova N."/>
            <person name="Pagani I."/>
            <person name="Anderson I."/>
            <person name="Woyke T."/>
        </authorList>
    </citation>
    <scope>NUCLEOTIDE SEQUENCE [LARGE SCALE GENOMIC DNA]</scope>
    <source>
        <strain evidence="4">DSM 18247 / JCM 13945 / KWC4</strain>
    </source>
</reference>
<dbReference type="eggNOG" id="COG0715">
    <property type="taxonomic scope" value="Bacteria"/>
</dbReference>
<sequence>MTAKKRRMRRRTLWARAAAAGVLAAAALLLAACGAGSGGAVSGDAESGGGVPSVITYGYIGLNDLNLPTGAEGWGFHKGIIQEELKKYGVAEVKLVGFPNGPDQSESLISGRIDFGSLGDTPAILARSSGAKSRLIAQGLTENIGYLIGKKDGPKSVQELKGKTIATQKGSFMHRYLVGLLEKEGVTDYKLVHMLRPDGEAALARGEVDAMTNNGVNALKQIEQGFIHIDDASKHPELYGTSVTVASEDFLKRFPDFPRVWNEIRLKALEDLLQHEEEYYELVAQIQKTTPELVKQVSPVSTIKDTPFTEEGLKLLEGTKDFLVKEKLADNDFEIEDWILRAE</sequence>
<feature type="signal peptide" evidence="1">
    <location>
        <begin position="1"/>
        <end position="31"/>
    </location>
</feature>
<dbReference type="KEGG" id="tco:Theco_1063"/>
<evidence type="ECO:0000256" key="1">
    <source>
        <dbReference type="SAM" id="SignalP"/>
    </source>
</evidence>
<dbReference type="AlphaFoldDB" id="L0EAD6"/>
<proteinExistence type="predicted"/>
<dbReference type="Proteomes" id="UP000010795">
    <property type="component" value="Chromosome"/>
</dbReference>
<dbReference type="STRING" id="717605.Theco_1063"/>
<dbReference type="RefSeq" id="WP_015253996.1">
    <property type="nucleotide sequence ID" value="NC_019897.1"/>
</dbReference>
<dbReference type="HOGENOM" id="CLU_028871_12_2_9"/>
<evidence type="ECO:0000313" key="3">
    <source>
        <dbReference type="EMBL" id="AGA57238.1"/>
    </source>
</evidence>
<dbReference type="EMBL" id="CP003255">
    <property type="protein sequence ID" value="AGA57238.1"/>
    <property type="molecule type" value="Genomic_DNA"/>
</dbReference>